<proteinExistence type="predicted"/>
<evidence type="ECO:0000313" key="3">
    <source>
        <dbReference type="Proteomes" id="UP001596113"/>
    </source>
</evidence>
<protein>
    <recommendedName>
        <fullName evidence="4">XkdX family protein</fullName>
    </recommendedName>
</protein>
<sequence>MAAARKRNQPDTSAPTKRIAPGDSIALSRWDVVNTLTLSEITARANYVSMIDEAEFEERVL</sequence>
<gene>
    <name evidence="2" type="ORF">ACFPOF_29470</name>
</gene>
<comment type="caution">
    <text evidence="2">The sequence shown here is derived from an EMBL/GenBank/DDBJ whole genome shotgun (WGS) entry which is preliminary data.</text>
</comment>
<name>A0ABW0I2Z9_9BACL</name>
<dbReference type="RefSeq" id="WP_378139043.1">
    <property type="nucleotide sequence ID" value="NZ_JBHSMI010000066.1"/>
</dbReference>
<organism evidence="2 3">
    <name type="scientific">Cohnella soli</name>
    <dbReference type="NCBI Taxonomy" id="425005"/>
    <lineage>
        <taxon>Bacteria</taxon>
        <taxon>Bacillati</taxon>
        <taxon>Bacillota</taxon>
        <taxon>Bacilli</taxon>
        <taxon>Bacillales</taxon>
        <taxon>Paenibacillaceae</taxon>
        <taxon>Cohnella</taxon>
    </lineage>
</organism>
<feature type="region of interest" description="Disordered" evidence="1">
    <location>
        <begin position="1"/>
        <end position="20"/>
    </location>
</feature>
<keyword evidence="3" id="KW-1185">Reference proteome</keyword>
<evidence type="ECO:0000313" key="2">
    <source>
        <dbReference type="EMBL" id="MFC5406875.1"/>
    </source>
</evidence>
<accession>A0ABW0I2Z9</accession>
<evidence type="ECO:0000256" key="1">
    <source>
        <dbReference type="SAM" id="MobiDB-lite"/>
    </source>
</evidence>
<dbReference type="EMBL" id="JBHSMI010000066">
    <property type="protein sequence ID" value="MFC5406875.1"/>
    <property type="molecule type" value="Genomic_DNA"/>
</dbReference>
<reference evidence="3" key="1">
    <citation type="journal article" date="2019" name="Int. J. Syst. Evol. Microbiol.">
        <title>The Global Catalogue of Microorganisms (GCM) 10K type strain sequencing project: providing services to taxonomists for standard genome sequencing and annotation.</title>
        <authorList>
            <consortium name="The Broad Institute Genomics Platform"/>
            <consortium name="The Broad Institute Genome Sequencing Center for Infectious Disease"/>
            <person name="Wu L."/>
            <person name="Ma J."/>
        </authorList>
    </citation>
    <scope>NUCLEOTIDE SEQUENCE [LARGE SCALE GENOMIC DNA]</scope>
    <source>
        <strain evidence="3">CGMCC 1.18575</strain>
    </source>
</reference>
<dbReference type="Proteomes" id="UP001596113">
    <property type="component" value="Unassembled WGS sequence"/>
</dbReference>
<evidence type="ECO:0008006" key="4">
    <source>
        <dbReference type="Google" id="ProtNLM"/>
    </source>
</evidence>